<dbReference type="PANTHER" id="PTHR47074">
    <property type="entry name" value="BNAC02G40300D PROTEIN"/>
    <property type="match status" value="1"/>
</dbReference>
<dbReference type="EMBL" id="OZ034818">
    <property type="protein sequence ID" value="CAL1386568.1"/>
    <property type="molecule type" value="Genomic_DNA"/>
</dbReference>
<evidence type="ECO:0000259" key="3">
    <source>
        <dbReference type="Pfam" id="PF13966"/>
    </source>
</evidence>
<name>A0AAV2EKQ2_9ROSI</name>
<accession>A0AAV2EKQ2</accession>
<keyword evidence="1" id="KW-0732">Signal</keyword>
<dbReference type="InterPro" id="IPR012337">
    <property type="entry name" value="RNaseH-like_sf"/>
</dbReference>
<dbReference type="SUPFAM" id="SSF53098">
    <property type="entry name" value="Ribonuclease H-like"/>
    <property type="match status" value="1"/>
</dbReference>
<organism evidence="4 5">
    <name type="scientific">Linum trigynum</name>
    <dbReference type="NCBI Taxonomy" id="586398"/>
    <lineage>
        <taxon>Eukaryota</taxon>
        <taxon>Viridiplantae</taxon>
        <taxon>Streptophyta</taxon>
        <taxon>Embryophyta</taxon>
        <taxon>Tracheophyta</taxon>
        <taxon>Spermatophyta</taxon>
        <taxon>Magnoliopsida</taxon>
        <taxon>eudicotyledons</taxon>
        <taxon>Gunneridae</taxon>
        <taxon>Pentapetalae</taxon>
        <taxon>rosids</taxon>
        <taxon>fabids</taxon>
        <taxon>Malpighiales</taxon>
        <taxon>Linaceae</taxon>
        <taxon>Linum</taxon>
    </lineage>
</organism>
<dbReference type="CDD" id="cd06222">
    <property type="entry name" value="RNase_H_like"/>
    <property type="match status" value="1"/>
</dbReference>
<feature type="domain" description="Reverse transcriptase zinc-binding" evidence="3">
    <location>
        <begin position="2"/>
        <end position="55"/>
    </location>
</feature>
<dbReference type="InterPro" id="IPR002156">
    <property type="entry name" value="RNaseH_domain"/>
</dbReference>
<dbReference type="PANTHER" id="PTHR47074:SF11">
    <property type="entry name" value="REVERSE TRANSCRIPTASE-LIKE PROTEIN"/>
    <property type="match status" value="1"/>
</dbReference>
<dbReference type="Pfam" id="PF13966">
    <property type="entry name" value="zf-RVT"/>
    <property type="match status" value="1"/>
</dbReference>
<dbReference type="Gene3D" id="3.30.420.10">
    <property type="entry name" value="Ribonuclease H-like superfamily/Ribonuclease H"/>
    <property type="match status" value="1"/>
</dbReference>
<evidence type="ECO:0000256" key="1">
    <source>
        <dbReference type="SAM" id="SignalP"/>
    </source>
</evidence>
<feature type="signal peptide" evidence="1">
    <location>
        <begin position="1"/>
        <end position="20"/>
    </location>
</feature>
<feature type="domain" description="RNase H type-1" evidence="2">
    <location>
        <begin position="189"/>
        <end position="288"/>
    </location>
</feature>
<dbReference type="Proteomes" id="UP001497516">
    <property type="component" value="Chromosome 5"/>
</dbReference>
<evidence type="ECO:0008006" key="6">
    <source>
        <dbReference type="Google" id="ProtNLM"/>
    </source>
</evidence>
<evidence type="ECO:0000313" key="5">
    <source>
        <dbReference type="Proteomes" id="UP001497516"/>
    </source>
</evidence>
<evidence type="ECO:0000259" key="2">
    <source>
        <dbReference type="Pfam" id="PF13456"/>
    </source>
</evidence>
<gene>
    <name evidence="4" type="ORF">LTRI10_LOCUS27607</name>
</gene>
<dbReference type="Pfam" id="PF13456">
    <property type="entry name" value="RVT_3"/>
    <property type="match status" value="1"/>
</dbReference>
<proteinExistence type="predicted"/>
<dbReference type="GO" id="GO:0004523">
    <property type="term" value="F:RNA-DNA hybrid ribonuclease activity"/>
    <property type="evidence" value="ECO:0007669"/>
    <property type="project" value="InterPro"/>
</dbReference>
<dbReference type="InterPro" id="IPR036397">
    <property type="entry name" value="RNaseH_sf"/>
</dbReference>
<dbReference type="AlphaFoldDB" id="A0AAV2EKQ2"/>
<feature type="chain" id="PRO_5043617967" description="Reverse transcriptase zinc-binding domain-containing protein" evidence="1">
    <location>
        <begin position="21"/>
        <end position="309"/>
    </location>
</feature>
<dbReference type="InterPro" id="IPR026960">
    <property type="entry name" value="RVT-Znf"/>
</dbReference>
<evidence type="ECO:0000313" key="4">
    <source>
        <dbReference type="EMBL" id="CAL1386568.1"/>
    </source>
</evidence>
<dbReference type="InterPro" id="IPR052929">
    <property type="entry name" value="RNase_H-like_EbsB-rel"/>
</dbReference>
<keyword evidence="5" id="KW-1185">Reference proteome</keyword>
<dbReference type="InterPro" id="IPR044730">
    <property type="entry name" value="RNase_H-like_dom_plant"/>
</dbReference>
<dbReference type="GO" id="GO:0003676">
    <property type="term" value="F:nucleic acid binding"/>
    <property type="evidence" value="ECO:0007669"/>
    <property type="project" value="InterPro"/>
</dbReference>
<protein>
    <recommendedName>
        <fullName evidence="6">Reverse transcriptase zinc-binding domain-containing protein</fullName>
    </recommendedName>
</protein>
<reference evidence="4 5" key="1">
    <citation type="submission" date="2024-04" db="EMBL/GenBank/DDBJ databases">
        <authorList>
            <person name="Fracassetti M."/>
        </authorList>
    </citation>
    <scope>NUCLEOTIDE SEQUENCE [LARGE SCALE GENOMIC DNA]</scope>
</reference>
<sequence>MPKLKFFLWRMLLRILPVREDLQRHGLDVPTLCPICDSGEGESLEHLFIRCPVAIRLRDAIGLSLPLNFDSSYHFALLWRLLLCHDAPYIISDWLILCWRLWKGRNNVVFSPYAQFTVPVFRRQFLSHRDSNRLAIVSPAPPPLLPSRNRASSAVLSGAFQGLRLAVDGATSSHQSGAIGIVGLTGVIPTFAFGSFIRGVSNPGLVELLAIQEALYLLQRWHWHDRDLLLTGDAQVVIDKLVSGNLSDARAGAIYSEVHALLVQLPKVVLQFMPRNANRAAHLVAQHALRFPGLPPLLFDFCYLFYYVR</sequence>